<dbReference type="SUPFAM" id="SSF52402">
    <property type="entry name" value="Adenine nucleotide alpha hydrolases-like"/>
    <property type="match status" value="1"/>
</dbReference>
<dbReference type="InterPro" id="IPR006015">
    <property type="entry name" value="Universal_stress_UspA"/>
</dbReference>
<sequence length="164" mass="17941">MSSTTPRTIVIAINPKADETKHTLQWAIDNFLNPDRDSVQLVAALCLESDLDAISLGINAGDLAGYLVGLEEENEGEITNLISQYAALLSAAHINHESVILKGHTDVRDIVVNYINDLKAHTLIVGSRDLGVWKRLWLGSFSDFCVHSVHCPVIVVKSPDAEEQ</sequence>
<gene>
    <name evidence="2" type="ORF">BJ085DRAFT_27147</name>
</gene>
<dbReference type="InterPro" id="IPR006016">
    <property type="entry name" value="UspA"/>
</dbReference>
<dbReference type="InterPro" id="IPR014729">
    <property type="entry name" value="Rossmann-like_a/b/a_fold"/>
</dbReference>
<evidence type="ECO:0000259" key="1">
    <source>
        <dbReference type="Pfam" id="PF00582"/>
    </source>
</evidence>
<dbReference type="Proteomes" id="UP000268162">
    <property type="component" value="Unassembled WGS sequence"/>
</dbReference>
<dbReference type="EMBL" id="ML002830">
    <property type="protein sequence ID" value="RKP35599.1"/>
    <property type="molecule type" value="Genomic_DNA"/>
</dbReference>
<dbReference type="Gene3D" id="3.40.50.620">
    <property type="entry name" value="HUPs"/>
    <property type="match status" value="1"/>
</dbReference>
<organism evidence="2 3">
    <name type="scientific">Dimargaris cristalligena</name>
    <dbReference type="NCBI Taxonomy" id="215637"/>
    <lineage>
        <taxon>Eukaryota</taxon>
        <taxon>Fungi</taxon>
        <taxon>Fungi incertae sedis</taxon>
        <taxon>Zoopagomycota</taxon>
        <taxon>Kickxellomycotina</taxon>
        <taxon>Dimargaritomycetes</taxon>
        <taxon>Dimargaritales</taxon>
        <taxon>Dimargaritaceae</taxon>
        <taxon>Dimargaris</taxon>
    </lineage>
</organism>
<dbReference type="OrthoDB" id="843225at2759"/>
<dbReference type="PRINTS" id="PR01438">
    <property type="entry name" value="UNVRSLSTRESS"/>
</dbReference>
<dbReference type="CDD" id="cd23659">
    <property type="entry name" value="USP_At3g01520-like"/>
    <property type="match status" value="1"/>
</dbReference>
<feature type="domain" description="UspA" evidence="1">
    <location>
        <begin position="7"/>
        <end position="157"/>
    </location>
</feature>
<protein>
    <recommendedName>
        <fullName evidence="1">UspA domain-containing protein</fullName>
    </recommendedName>
</protein>
<dbReference type="Pfam" id="PF00582">
    <property type="entry name" value="Usp"/>
    <property type="match status" value="1"/>
</dbReference>
<evidence type="ECO:0000313" key="3">
    <source>
        <dbReference type="Proteomes" id="UP000268162"/>
    </source>
</evidence>
<dbReference type="PANTHER" id="PTHR31964:SF113">
    <property type="entry name" value="USPA DOMAIN-CONTAINING PROTEIN"/>
    <property type="match status" value="1"/>
</dbReference>
<name>A0A4V1J4H7_9FUNG</name>
<accession>A0A4V1J4H7</accession>
<dbReference type="PANTHER" id="PTHR31964">
    <property type="entry name" value="ADENINE NUCLEOTIDE ALPHA HYDROLASES-LIKE SUPERFAMILY PROTEIN"/>
    <property type="match status" value="1"/>
</dbReference>
<keyword evidence="3" id="KW-1185">Reference proteome</keyword>
<proteinExistence type="predicted"/>
<evidence type="ECO:0000313" key="2">
    <source>
        <dbReference type="EMBL" id="RKP35599.1"/>
    </source>
</evidence>
<dbReference type="AlphaFoldDB" id="A0A4V1J4H7"/>
<reference evidence="3" key="1">
    <citation type="journal article" date="2018" name="Nat. Microbiol.">
        <title>Leveraging single-cell genomics to expand the fungal tree of life.</title>
        <authorList>
            <person name="Ahrendt S.R."/>
            <person name="Quandt C.A."/>
            <person name="Ciobanu D."/>
            <person name="Clum A."/>
            <person name="Salamov A."/>
            <person name="Andreopoulos B."/>
            <person name="Cheng J.F."/>
            <person name="Woyke T."/>
            <person name="Pelin A."/>
            <person name="Henrissat B."/>
            <person name="Reynolds N.K."/>
            <person name="Benny G.L."/>
            <person name="Smith M.E."/>
            <person name="James T.Y."/>
            <person name="Grigoriev I.V."/>
        </authorList>
    </citation>
    <scope>NUCLEOTIDE SEQUENCE [LARGE SCALE GENOMIC DNA]</scope>
    <source>
        <strain evidence="3">RSA 468</strain>
    </source>
</reference>